<sequence>MSEQLRELTNKLGELMLLDRLSVSKKIAKVKSLAKQNKPFDRVLGQCQQQVEQSLAMVEKRRQRIPLISYPEQLPVSQLHDKIQQAICTSQVVIVAGETGSGKTTQLPKICLAAGRGLYGKIAHTQPRRIAARTVAGRIAEELSVPLGDQVGYQVRFSDHSQPETLIKLMTDGILLAESQHDPMLRQYDTIIIDEAHERSLNIDFLLGYIKQLLPKRPDLKVVITSATIDVDSFSQHFNNAPIIEVCGRTYPVNVEYYPPADMADGDAKDGDTAAQVVEAVYRIEELERDGRGHNRGDVLVFLPGEREIREAALKLRRADIAHAEVLPLYARLTVAEQDKVFNPGKVVGRRIVLATNVAETSLTVPGIRYVIDSGVARISRYSYRTKVQRLPIEAISQASANQRKGRCGRIAEGTCIRLYDEVDFDGRSEFTDPEILRTNLAAVILQMQGLGLGDVVNFPFINAPDSRLIRDGEKLLEELGALKKSGALSPLGRQLLALPVDPKIGRIVLAAASEGSLKEVLIIASALSVQDPRERPAEKRQAADEKHRRFQQPDSDFTTLVSLWNYYEQQREELSQNQLRKMCKREYLSYMKMREWRDIHHQLKIAIKQLKLTENKAPASSDQIHRALIAGLLGQLGFRDEGKEYFGARNRKFHLFPGSAAYKKPPKWLVAAELVETSKLFARTVGVIQPEWVLKYAEHLVNRQHSEPHWAVKTGEVMAYEKISLYGLVVSDKKRVRYSDIDPVVCREIFIRSALVEGAYQKKAEFRRHNLRLLKEIDTLEAKTRRRDILVDEQVIYDFYDQRIPADICSVISFESWRKTIERDDPKQLFLTPDYLMRHGASEAGEAQYPNRLQWQDISVPLSYQFEPGSRYDGVTAHVPVTLLARLPEYYFEWLVPGMLFDKCVALVKGLPKTHRKNFVPVPDYVGRALALLQRDDISLVAALNTALSKITGNQIPLDQWQSDSLDDYYRMNFKLLDDNGAEIAVGRDLTALKQQYQQVAQQSLAEQADNPFEQADLTGWDFGDLPAQFQFKQAGMKITAYPAVVDRGESVSVKLLDSAEEAYLSSREGVVKLLMLALPQQIKYLRKELLKSNKANLTLVGVAQKGPFLEALIKAVFRQTFLSKINDFEQLPHSQTEFDALLEQYRADLVDNGYRYERLIEQVLSLNQQVSSKLKSLNSLAWAYCATDVKRQLSTLFYPQFIDTVDYQRLHHYPRYLKGILERLERLGGGEQRDRAGVLKVEEFLLPLDKKLEGDFSLLDEGHDLNAFRWLLEEYRVSLFAQQLGTSVPVSDKRLKKAWQLATTKAVKT</sequence>
<dbReference type="SMART" id="SM00487">
    <property type="entry name" value="DEXDc"/>
    <property type="match status" value="1"/>
</dbReference>
<dbReference type="PROSITE" id="PS51192">
    <property type="entry name" value="HELICASE_ATP_BIND_1"/>
    <property type="match status" value="1"/>
</dbReference>
<proteinExistence type="predicted"/>
<evidence type="ECO:0000313" key="8">
    <source>
        <dbReference type="Proteomes" id="UP000838100"/>
    </source>
</evidence>
<evidence type="ECO:0000256" key="3">
    <source>
        <dbReference type="ARBA" id="ARBA00022806"/>
    </source>
</evidence>
<evidence type="ECO:0008006" key="9">
    <source>
        <dbReference type="Google" id="ProtNLM"/>
    </source>
</evidence>
<evidence type="ECO:0000256" key="1">
    <source>
        <dbReference type="ARBA" id="ARBA00022741"/>
    </source>
</evidence>
<dbReference type="InterPro" id="IPR027417">
    <property type="entry name" value="P-loop_NTPase"/>
</dbReference>
<dbReference type="InterPro" id="IPR010222">
    <property type="entry name" value="RNA_helicase_HrpA"/>
</dbReference>
<evidence type="ECO:0000256" key="4">
    <source>
        <dbReference type="ARBA" id="ARBA00022840"/>
    </source>
</evidence>
<organism evidence="7 8">
    <name type="scientific">Sinobacterium norvegicum</name>
    <dbReference type="NCBI Taxonomy" id="1641715"/>
    <lineage>
        <taxon>Bacteria</taxon>
        <taxon>Pseudomonadati</taxon>
        <taxon>Pseudomonadota</taxon>
        <taxon>Gammaproteobacteria</taxon>
        <taxon>Cellvibrionales</taxon>
        <taxon>Spongiibacteraceae</taxon>
        <taxon>Sinobacterium</taxon>
    </lineage>
</organism>
<evidence type="ECO:0000256" key="2">
    <source>
        <dbReference type="ARBA" id="ARBA00022801"/>
    </source>
</evidence>
<dbReference type="Pfam" id="PF00270">
    <property type="entry name" value="DEAD"/>
    <property type="match status" value="1"/>
</dbReference>
<dbReference type="Pfam" id="PF04408">
    <property type="entry name" value="WHD_HA2"/>
    <property type="match status" value="1"/>
</dbReference>
<dbReference type="PANTHER" id="PTHR18934:SF99">
    <property type="entry name" value="ATP-DEPENDENT RNA HELICASE DHX37-RELATED"/>
    <property type="match status" value="1"/>
</dbReference>
<dbReference type="SMART" id="SM00490">
    <property type="entry name" value="HELICc"/>
    <property type="match status" value="1"/>
</dbReference>
<dbReference type="SUPFAM" id="SSF52540">
    <property type="entry name" value="P-loop containing nucleoside triphosphate hydrolases"/>
    <property type="match status" value="1"/>
</dbReference>
<evidence type="ECO:0000313" key="7">
    <source>
        <dbReference type="EMBL" id="CAH0990522.1"/>
    </source>
</evidence>
<dbReference type="NCBIfam" id="NF008348">
    <property type="entry name" value="PRK11131.1"/>
    <property type="match status" value="1"/>
</dbReference>
<dbReference type="InterPro" id="IPR024590">
    <property type="entry name" value="HrpA_C"/>
</dbReference>
<dbReference type="InterPro" id="IPR007502">
    <property type="entry name" value="Helicase-assoc_dom"/>
</dbReference>
<dbReference type="EMBL" id="CAKLPX010000001">
    <property type="protein sequence ID" value="CAH0990522.1"/>
    <property type="molecule type" value="Genomic_DNA"/>
</dbReference>
<dbReference type="CDD" id="cd18791">
    <property type="entry name" value="SF2_C_RHA"/>
    <property type="match status" value="1"/>
</dbReference>
<keyword evidence="2" id="KW-0378">Hydrolase</keyword>
<dbReference type="SMART" id="SM00382">
    <property type="entry name" value="AAA"/>
    <property type="match status" value="1"/>
</dbReference>
<gene>
    <name evidence="7" type="ORF">SIN8267_00614</name>
</gene>
<dbReference type="PROSITE" id="PS51194">
    <property type="entry name" value="HELICASE_CTER"/>
    <property type="match status" value="1"/>
</dbReference>
<dbReference type="InterPro" id="IPR011545">
    <property type="entry name" value="DEAD/DEAH_box_helicase_dom"/>
</dbReference>
<dbReference type="NCBIfam" id="TIGR01967">
    <property type="entry name" value="DEAH_box_HrpA"/>
    <property type="match status" value="1"/>
</dbReference>
<keyword evidence="3" id="KW-0347">Helicase</keyword>
<dbReference type="InterPro" id="IPR003593">
    <property type="entry name" value="AAA+_ATPase"/>
</dbReference>
<keyword evidence="1" id="KW-0547">Nucleotide-binding</keyword>
<dbReference type="RefSeq" id="WP_237443204.1">
    <property type="nucleotide sequence ID" value="NZ_CAKLPX010000001.1"/>
</dbReference>
<dbReference type="Pfam" id="PF11898">
    <property type="entry name" value="DUF3418"/>
    <property type="match status" value="1"/>
</dbReference>
<dbReference type="PANTHER" id="PTHR18934">
    <property type="entry name" value="ATP-DEPENDENT RNA HELICASE"/>
    <property type="match status" value="1"/>
</dbReference>
<dbReference type="SMART" id="SM00847">
    <property type="entry name" value="HA2"/>
    <property type="match status" value="1"/>
</dbReference>
<dbReference type="InterPro" id="IPR011709">
    <property type="entry name" value="DEAD-box_helicase_OB_fold"/>
</dbReference>
<dbReference type="Gene3D" id="3.40.50.300">
    <property type="entry name" value="P-loop containing nucleotide triphosphate hydrolases"/>
    <property type="match status" value="2"/>
</dbReference>
<comment type="caution">
    <text evidence="7">The sequence shown here is derived from an EMBL/GenBank/DDBJ whole genome shotgun (WGS) entry which is preliminary data.</text>
</comment>
<protein>
    <recommendedName>
        <fullName evidence="9">ATP-dependent RNA helicase HrpA</fullName>
    </recommendedName>
</protein>
<dbReference type="InterPro" id="IPR048333">
    <property type="entry name" value="HA2_WH"/>
</dbReference>
<evidence type="ECO:0000259" key="6">
    <source>
        <dbReference type="PROSITE" id="PS51194"/>
    </source>
</evidence>
<dbReference type="InterPro" id="IPR001650">
    <property type="entry name" value="Helicase_C-like"/>
</dbReference>
<reference evidence="7" key="1">
    <citation type="submission" date="2021-12" db="EMBL/GenBank/DDBJ databases">
        <authorList>
            <person name="Rodrigo-Torres L."/>
            <person name="Arahal R. D."/>
            <person name="Lucena T."/>
        </authorList>
    </citation>
    <scope>NUCLEOTIDE SEQUENCE</scope>
    <source>
        <strain evidence="7">CECT 8267</strain>
    </source>
</reference>
<keyword evidence="4" id="KW-0067">ATP-binding</keyword>
<feature type="domain" description="Helicase C-terminal" evidence="6">
    <location>
        <begin position="276"/>
        <end position="452"/>
    </location>
</feature>
<dbReference type="Pfam" id="PF00271">
    <property type="entry name" value="Helicase_C"/>
    <property type="match status" value="1"/>
</dbReference>
<dbReference type="InterPro" id="IPR014001">
    <property type="entry name" value="Helicase_ATP-bd"/>
</dbReference>
<accession>A0ABN8EGP8</accession>
<dbReference type="Pfam" id="PF07717">
    <property type="entry name" value="OB_NTP_bind"/>
    <property type="match status" value="1"/>
</dbReference>
<keyword evidence="8" id="KW-1185">Reference proteome</keyword>
<dbReference type="Pfam" id="PF21010">
    <property type="entry name" value="HA2_C"/>
    <property type="match status" value="1"/>
</dbReference>
<dbReference type="Proteomes" id="UP000838100">
    <property type="component" value="Unassembled WGS sequence"/>
</dbReference>
<evidence type="ECO:0000259" key="5">
    <source>
        <dbReference type="PROSITE" id="PS51192"/>
    </source>
</evidence>
<name>A0ABN8EGP8_9GAMM</name>
<feature type="domain" description="Helicase ATP-binding" evidence="5">
    <location>
        <begin position="84"/>
        <end position="247"/>
    </location>
</feature>
<dbReference type="Gene3D" id="1.20.120.1080">
    <property type="match status" value="1"/>
</dbReference>